<proteinExistence type="predicted"/>
<comment type="caution">
    <text evidence="1">The sequence shown here is derived from an EMBL/GenBank/DDBJ whole genome shotgun (WGS) entry which is preliminary data.</text>
</comment>
<evidence type="ECO:0000313" key="2">
    <source>
        <dbReference type="Proteomes" id="UP000789860"/>
    </source>
</evidence>
<keyword evidence="2" id="KW-1185">Reference proteome</keyword>
<protein>
    <submittedName>
        <fullName evidence="1">6386_t:CDS:1</fullName>
    </submittedName>
</protein>
<sequence>MSKRPYLSVKLISLGQIIPNIHYGTNSHYWWRVKNDSLIEEGIFLYPVRIGWQTLFEQNNKRFYMHITEGHKHNEIEPGYRCQTGSNYSSIEITSSLAVISLYQKLFPSSKTKFSGPYVLGWDDDELLELSLESIQFRPFAFKVKKYLVYITSLGIGNNINMMRAGIGFMSSFFGEFKKKRTLFVQTIEKDNCQKNVGLYKKFRGTQLFGLEHSLTQKIISNQYIPTCIAIAWNNEIVMNSIPIIELRKKLQQLYPPQYVLSERELCAWRTMLKASGCTNISPFEKGQSEYEFWSRSSTSNIDQNTLQLLYNSGFIHTTPNYVIDISNKFWKCFQKSLNNNKNRIDVKIRILSIIANEFSYDELQKNFKVSSKTIAKARAYCNINGPGSLMHNKPTITRVRISEESEKQFEYFFSDKNIVNLSSYKVDKYGLPLKYLKDQKETLTTFLTRLKDGPYCYKNDLGGLCLTCAEYGYNVFDNLKELINKKIENKNEQIAHAIKRYIRLGYNINEGDNIVKAISNIKGTSVANIQPNRNYKNIKKPKLTGISNWFEFKWPIDCELTGFICARALPHFGTWNNFSPVVISKSRDEIEQPKPSPKVSDHTIIDTPWVVSLPSNSPDPTRLSISEIKRELEQRGLSYNTDENKTNLISLLKENIQQETSNMIKEMKDAHELCIVINDEGGGKHMTETVKEILKSFFHASDEDKSERYTAKEMLQDLQQRKQMEELEAEEIPNLKTIEN</sequence>
<accession>A0ACA9K892</accession>
<reference evidence="1" key="1">
    <citation type="submission" date="2021-06" db="EMBL/GenBank/DDBJ databases">
        <authorList>
            <person name="Kallberg Y."/>
            <person name="Tangrot J."/>
            <person name="Rosling A."/>
        </authorList>
    </citation>
    <scope>NUCLEOTIDE SEQUENCE</scope>
    <source>
        <strain evidence="1">AU212A</strain>
    </source>
</reference>
<gene>
    <name evidence="1" type="ORF">SCALOS_LOCUS1510</name>
</gene>
<dbReference type="EMBL" id="CAJVPM010001054">
    <property type="protein sequence ID" value="CAG8458528.1"/>
    <property type="molecule type" value="Genomic_DNA"/>
</dbReference>
<evidence type="ECO:0000313" key="1">
    <source>
        <dbReference type="EMBL" id="CAG8458528.1"/>
    </source>
</evidence>
<dbReference type="Proteomes" id="UP000789860">
    <property type="component" value="Unassembled WGS sequence"/>
</dbReference>
<name>A0ACA9K892_9GLOM</name>
<organism evidence="1 2">
    <name type="scientific">Scutellospora calospora</name>
    <dbReference type="NCBI Taxonomy" id="85575"/>
    <lineage>
        <taxon>Eukaryota</taxon>
        <taxon>Fungi</taxon>
        <taxon>Fungi incertae sedis</taxon>
        <taxon>Mucoromycota</taxon>
        <taxon>Glomeromycotina</taxon>
        <taxon>Glomeromycetes</taxon>
        <taxon>Diversisporales</taxon>
        <taxon>Gigasporaceae</taxon>
        <taxon>Scutellospora</taxon>
    </lineage>
</organism>